<dbReference type="SUPFAM" id="SSF54001">
    <property type="entry name" value="Cysteine proteinases"/>
    <property type="match status" value="1"/>
</dbReference>
<dbReference type="GO" id="GO:0003810">
    <property type="term" value="F:protein-glutamine gamma-glutamyltransferase activity"/>
    <property type="evidence" value="ECO:0007669"/>
    <property type="project" value="InterPro"/>
</dbReference>
<comment type="caution">
    <text evidence="4">The sequence shown here is derived from an EMBL/GenBank/DDBJ whole genome shotgun (WGS) entry which is preliminary data.</text>
</comment>
<gene>
    <name evidence="4" type="ORF">C0Q70_19149</name>
</gene>
<accession>A0A2T7NIJ9</accession>
<dbReference type="Pfam" id="PF01841">
    <property type="entry name" value="Transglut_core"/>
    <property type="match status" value="1"/>
</dbReference>
<dbReference type="InterPro" id="IPR001102">
    <property type="entry name" value="Transglutaminase_N"/>
</dbReference>
<dbReference type="InterPro" id="IPR023608">
    <property type="entry name" value="Transglutaminase_animal"/>
</dbReference>
<dbReference type="AlphaFoldDB" id="A0A2T7NIJ9"/>
<dbReference type="InterPro" id="IPR036985">
    <property type="entry name" value="Transglutaminase-like_sf"/>
</dbReference>
<evidence type="ECO:0000313" key="4">
    <source>
        <dbReference type="EMBL" id="PVD20985.1"/>
    </source>
</evidence>
<protein>
    <recommendedName>
        <fullName evidence="3">Transglutaminase-like domain-containing protein</fullName>
    </recommendedName>
</protein>
<dbReference type="Proteomes" id="UP000245119">
    <property type="component" value="Linkage Group LG12"/>
</dbReference>
<evidence type="ECO:0000259" key="3">
    <source>
        <dbReference type="SMART" id="SM00460"/>
    </source>
</evidence>
<dbReference type="PANTHER" id="PTHR11590">
    <property type="entry name" value="PROTEIN-GLUTAMINE GAMMA-GLUTAMYLTRANSFERASE"/>
    <property type="match status" value="1"/>
</dbReference>
<evidence type="ECO:0000313" key="5">
    <source>
        <dbReference type="Proteomes" id="UP000245119"/>
    </source>
</evidence>
<feature type="active site" evidence="2">
    <location>
        <position position="239"/>
    </location>
</feature>
<dbReference type="InterPro" id="IPR050779">
    <property type="entry name" value="Transglutaminase"/>
</dbReference>
<feature type="active site" evidence="2">
    <location>
        <position position="298"/>
    </location>
</feature>
<dbReference type="InterPro" id="IPR036238">
    <property type="entry name" value="Transglutaminase_C_sf"/>
</dbReference>
<evidence type="ECO:0000256" key="2">
    <source>
        <dbReference type="PIRSR" id="PIRSR000459-1"/>
    </source>
</evidence>
<dbReference type="PANTHER" id="PTHR11590:SF81">
    <property type="entry name" value="PROTEIN-GLUTAMINE GAMMA-GLUTAMYLTRANSFERASE K-LIKE ISOFORM X4"/>
    <property type="match status" value="1"/>
</dbReference>
<dbReference type="PIRSF" id="PIRSF000459">
    <property type="entry name" value="TGM_EBP42"/>
    <property type="match status" value="1"/>
</dbReference>
<dbReference type="EMBL" id="PZQS01000012">
    <property type="protein sequence ID" value="PVD20985.1"/>
    <property type="molecule type" value="Genomic_DNA"/>
</dbReference>
<dbReference type="STRING" id="400727.A0A2T7NIJ9"/>
<dbReference type="SMART" id="SM00460">
    <property type="entry name" value="TGc"/>
    <property type="match status" value="1"/>
</dbReference>
<keyword evidence="5" id="KW-1185">Reference proteome</keyword>
<feature type="domain" description="Transglutaminase-like" evidence="3">
    <location>
        <begin position="231"/>
        <end position="324"/>
    </location>
</feature>
<dbReference type="InterPro" id="IPR013783">
    <property type="entry name" value="Ig-like_fold"/>
</dbReference>
<reference evidence="4 5" key="1">
    <citation type="submission" date="2018-04" db="EMBL/GenBank/DDBJ databases">
        <title>The genome of golden apple snail Pomacea canaliculata provides insight into stress tolerance and invasive adaptation.</title>
        <authorList>
            <person name="Liu C."/>
            <person name="Liu B."/>
            <person name="Ren Y."/>
            <person name="Zhang Y."/>
            <person name="Wang H."/>
            <person name="Li S."/>
            <person name="Jiang F."/>
            <person name="Yin L."/>
            <person name="Zhang G."/>
            <person name="Qian W."/>
            <person name="Fan W."/>
        </authorList>
    </citation>
    <scope>NUCLEOTIDE SEQUENCE [LARGE SCALE GENOMIC DNA]</scope>
    <source>
        <strain evidence="4">SZHN2017</strain>
        <tissue evidence="4">Muscle</tissue>
    </source>
</reference>
<organism evidence="4 5">
    <name type="scientific">Pomacea canaliculata</name>
    <name type="common">Golden apple snail</name>
    <dbReference type="NCBI Taxonomy" id="400727"/>
    <lineage>
        <taxon>Eukaryota</taxon>
        <taxon>Metazoa</taxon>
        <taxon>Spiralia</taxon>
        <taxon>Lophotrochozoa</taxon>
        <taxon>Mollusca</taxon>
        <taxon>Gastropoda</taxon>
        <taxon>Caenogastropoda</taxon>
        <taxon>Architaenioglossa</taxon>
        <taxon>Ampullarioidea</taxon>
        <taxon>Ampullariidae</taxon>
        <taxon>Pomacea</taxon>
    </lineage>
</organism>
<dbReference type="OrthoDB" id="437511at2759"/>
<dbReference type="Gene3D" id="2.60.40.10">
    <property type="entry name" value="Immunoglobulins"/>
    <property type="match status" value="3"/>
</dbReference>
<comment type="similarity">
    <text evidence="1">Belongs to the transglutaminase superfamily. Transglutaminase family.</text>
</comment>
<dbReference type="Pfam" id="PF00868">
    <property type="entry name" value="Transglut_N"/>
    <property type="match status" value="1"/>
</dbReference>
<dbReference type="InterPro" id="IPR038765">
    <property type="entry name" value="Papain-like_cys_pep_sf"/>
</dbReference>
<dbReference type="InterPro" id="IPR002931">
    <property type="entry name" value="Transglutaminase-like"/>
</dbReference>
<dbReference type="Gene3D" id="3.90.260.10">
    <property type="entry name" value="Transglutaminase-like"/>
    <property type="match status" value="2"/>
</dbReference>
<dbReference type="SUPFAM" id="SSF81296">
    <property type="entry name" value="E set domains"/>
    <property type="match status" value="1"/>
</dbReference>
<dbReference type="InterPro" id="IPR014756">
    <property type="entry name" value="Ig_E-set"/>
</dbReference>
<evidence type="ECO:0000256" key="1">
    <source>
        <dbReference type="ARBA" id="ARBA00005968"/>
    </source>
</evidence>
<name>A0A2T7NIJ9_POMCA</name>
<dbReference type="SUPFAM" id="SSF49309">
    <property type="entry name" value="Transglutaminase, two C-terminal domains"/>
    <property type="match status" value="2"/>
</dbReference>
<feature type="active site" evidence="2">
    <location>
        <position position="321"/>
    </location>
</feature>
<sequence>MQSSITRMITRVSRVNNRKPSSAEEWSFRMTITFNRPYDASKDILSFIFFADIQNPAKNMRVEFDLGDIGKLDRYKSNKTWGACLHNDKTRADLREQISVLVYIPGTAVVAEWEMRIKTTLVHADYVWIYPKPIYLFTRCIQDDRVHFLEDKSLLNEYIVNEEGNVFVGNEHQISSYSWFYGQERADYVQHQNNDDDGVLVGNWTRDYSGGVSPTTWRDSVSILRQYYTTKQPVRFGQCWVFAQVLTTVCRALGIACRSLTNFNSAHDTDNTCTIDRYYDEEGNRLRDFSEDDNWNFHCWNDVWILRPDLPPGYDGWHALDSTPQERSLGSVQCGPCPVAAVRRGDIDIGYDTAFVFAEVNAEEVNWLVKDGGQKFIPSSVNSKSIGVKISTKKPTGTALRNLSGHESDDSFVRLDITDEYKPKEGSEDERRCVERALRFMRFGEELFKTQPELKVGFMKREEPFFVGQDIVASFVVINISKDDRRVSVTLTARHTEYWDRSLSDDNIAKQKFNECVMRAGQSLVFDLQIPYKTYIKENKKWLSLFVYGCAVDLNDDMPYSAQRPHTVSLPELTVKGPASIKSGQAVEVNVSFVNPLPDRPLTVCKFIMAGNLELADKKDKRFIWRNNMMSAKVKDVKPGKIFSISFKLTGTTTVADKTKSMKFDFKSKELRDLNGDYVPEIIP</sequence>
<proteinExistence type="inferred from homology"/>